<keyword evidence="6" id="KW-1185">Reference proteome</keyword>
<dbReference type="RefSeq" id="WP_028094907.1">
    <property type="nucleotide sequence ID" value="NZ_BNAP01000029.1"/>
</dbReference>
<dbReference type="InterPro" id="IPR036318">
    <property type="entry name" value="FAD-bd_PCMH-like_sf"/>
</dbReference>
<dbReference type="PANTHER" id="PTHR42659:SF2">
    <property type="entry name" value="XANTHINE DEHYDROGENASE SUBUNIT C-RELATED"/>
    <property type="match status" value="1"/>
</dbReference>
<dbReference type="SUPFAM" id="SSF55447">
    <property type="entry name" value="CO dehydrogenase flavoprotein C-terminal domain-like"/>
    <property type="match status" value="1"/>
</dbReference>
<dbReference type="GO" id="GO:0016491">
    <property type="term" value="F:oxidoreductase activity"/>
    <property type="evidence" value="ECO:0007669"/>
    <property type="project" value="UniProtKB-KW"/>
</dbReference>
<dbReference type="InterPro" id="IPR005107">
    <property type="entry name" value="CO_DH_flav_C"/>
</dbReference>
<dbReference type="Proteomes" id="UP000611500">
    <property type="component" value="Unassembled WGS sequence"/>
</dbReference>
<gene>
    <name evidence="5" type="ORF">GCM10010961_38660</name>
</gene>
<reference evidence="5" key="2">
    <citation type="submission" date="2020-09" db="EMBL/GenBank/DDBJ databases">
        <authorList>
            <person name="Sun Q."/>
            <person name="Zhou Y."/>
        </authorList>
    </citation>
    <scope>NUCLEOTIDE SEQUENCE</scope>
    <source>
        <strain evidence="5">CGMCC 1.7081</strain>
    </source>
</reference>
<evidence type="ECO:0000256" key="2">
    <source>
        <dbReference type="ARBA" id="ARBA00022827"/>
    </source>
</evidence>
<dbReference type="Gene3D" id="3.30.43.10">
    <property type="entry name" value="Uridine Diphospho-n-acetylenolpyruvylglucosamine Reductase, domain 2"/>
    <property type="match status" value="1"/>
</dbReference>
<proteinExistence type="predicted"/>
<dbReference type="GO" id="GO:0071949">
    <property type="term" value="F:FAD binding"/>
    <property type="evidence" value="ECO:0007669"/>
    <property type="project" value="InterPro"/>
</dbReference>
<protein>
    <submittedName>
        <fullName evidence="5">Oxidoreductase</fullName>
    </submittedName>
</protein>
<feature type="domain" description="FAD-binding PCMH-type" evidence="4">
    <location>
        <begin position="1"/>
        <end position="173"/>
    </location>
</feature>
<dbReference type="Pfam" id="PF00941">
    <property type="entry name" value="FAD_binding_5"/>
    <property type="match status" value="1"/>
</dbReference>
<keyword evidence="3" id="KW-0560">Oxidoreductase</keyword>
<evidence type="ECO:0000313" key="5">
    <source>
        <dbReference type="EMBL" id="GHH01446.1"/>
    </source>
</evidence>
<dbReference type="PANTHER" id="PTHR42659">
    <property type="entry name" value="XANTHINE DEHYDROGENASE SUBUNIT C-RELATED"/>
    <property type="match status" value="1"/>
</dbReference>
<dbReference type="SUPFAM" id="SSF56176">
    <property type="entry name" value="FAD-binding/transporter-associated domain-like"/>
    <property type="match status" value="1"/>
</dbReference>
<dbReference type="Gene3D" id="3.30.465.10">
    <property type="match status" value="1"/>
</dbReference>
<evidence type="ECO:0000256" key="3">
    <source>
        <dbReference type="ARBA" id="ARBA00023002"/>
    </source>
</evidence>
<evidence type="ECO:0000259" key="4">
    <source>
        <dbReference type="PROSITE" id="PS51387"/>
    </source>
</evidence>
<dbReference type="AlphaFoldDB" id="A0A8J3HCJ3"/>
<evidence type="ECO:0000313" key="6">
    <source>
        <dbReference type="Proteomes" id="UP000611500"/>
    </source>
</evidence>
<dbReference type="EMBL" id="BNAP01000029">
    <property type="protein sequence ID" value="GHH01446.1"/>
    <property type="molecule type" value="Genomic_DNA"/>
</dbReference>
<keyword evidence="2" id="KW-0274">FAD</keyword>
<dbReference type="InterPro" id="IPR016169">
    <property type="entry name" value="FAD-bd_PCMH_sub2"/>
</dbReference>
<dbReference type="InterPro" id="IPR051312">
    <property type="entry name" value="Diverse_Substr_Oxidored"/>
</dbReference>
<accession>A0A8J3HCJ3</accession>
<dbReference type="InterPro" id="IPR016167">
    <property type="entry name" value="FAD-bd_PCMH_sub1"/>
</dbReference>
<dbReference type="SMART" id="SM01092">
    <property type="entry name" value="CO_deh_flav_C"/>
    <property type="match status" value="1"/>
</dbReference>
<comment type="caution">
    <text evidence="5">The sequence shown here is derived from an EMBL/GenBank/DDBJ whole genome shotgun (WGS) entry which is preliminary data.</text>
</comment>
<sequence length="288" mass="29624">MHYYKPASFAEAVALAAGAEGITRILAGGTDVLVQMRADIVTPDTLIDIKAIPGTHEIARTAEGGWRIGVAVTGAEMSEHPELGRDWPGVVEAMDLIGSTQVQGRATPIGNLCNASPAADSVPAMIAAGAVLNVIGPDGSRDIPAEEVPAGPGKTTLKKGEIATALTLPPRGQNGGDAYQRFIPRTEMDIAVVGCALNLTVEGDQITSARMALGAVAPTALLIPAVTEVLVGKTLDDDALAALAALAEANCNPIDDKRGTVKFRTHVAGVLARRVAQIAYDRAKGAKA</sequence>
<organism evidence="5 6">
    <name type="scientific">Pseudodonghicola xiamenensis</name>
    <dbReference type="NCBI Taxonomy" id="337702"/>
    <lineage>
        <taxon>Bacteria</taxon>
        <taxon>Pseudomonadati</taxon>
        <taxon>Pseudomonadota</taxon>
        <taxon>Alphaproteobacteria</taxon>
        <taxon>Rhodobacterales</taxon>
        <taxon>Paracoccaceae</taxon>
        <taxon>Pseudodonghicola</taxon>
    </lineage>
</organism>
<dbReference type="InterPro" id="IPR036683">
    <property type="entry name" value="CO_DH_flav_C_dom_sf"/>
</dbReference>
<dbReference type="InterPro" id="IPR016166">
    <property type="entry name" value="FAD-bd_PCMH"/>
</dbReference>
<name>A0A8J3HCJ3_9RHOB</name>
<reference evidence="5" key="1">
    <citation type="journal article" date="2014" name="Int. J. Syst. Evol. Microbiol.">
        <title>Complete genome sequence of Corynebacterium casei LMG S-19264T (=DSM 44701T), isolated from a smear-ripened cheese.</title>
        <authorList>
            <consortium name="US DOE Joint Genome Institute (JGI-PGF)"/>
            <person name="Walter F."/>
            <person name="Albersmeier A."/>
            <person name="Kalinowski J."/>
            <person name="Ruckert C."/>
        </authorList>
    </citation>
    <scope>NUCLEOTIDE SEQUENCE</scope>
    <source>
        <strain evidence="5">CGMCC 1.7081</strain>
    </source>
</reference>
<dbReference type="Gene3D" id="3.30.390.50">
    <property type="entry name" value="CO dehydrogenase flavoprotein, C-terminal domain"/>
    <property type="match status" value="1"/>
</dbReference>
<dbReference type="Pfam" id="PF03450">
    <property type="entry name" value="CO_deh_flav_C"/>
    <property type="match status" value="1"/>
</dbReference>
<dbReference type="InterPro" id="IPR002346">
    <property type="entry name" value="Mopterin_DH_FAD-bd"/>
</dbReference>
<evidence type="ECO:0000256" key="1">
    <source>
        <dbReference type="ARBA" id="ARBA00022630"/>
    </source>
</evidence>
<dbReference type="PROSITE" id="PS51387">
    <property type="entry name" value="FAD_PCMH"/>
    <property type="match status" value="1"/>
</dbReference>
<keyword evidence="1" id="KW-0285">Flavoprotein</keyword>